<evidence type="ECO:0000256" key="1">
    <source>
        <dbReference type="SAM" id="Phobius"/>
    </source>
</evidence>
<sequence length="135" mass="14989">MPLARVPKPVTRPILIFDGDCAFCTTWVNRLAELLPRFPEAVPYQWIDYGELGLDRHDVTHYAWYVSPTRQLGGHLALSALLRCQRGPGWRFAGWLLATPPISWVAAVAYAAVARYRHLLPGGTPACALPPAERG</sequence>
<reference evidence="2 3" key="1">
    <citation type="submission" date="2022-08" db="EMBL/GenBank/DDBJ databases">
        <authorList>
            <person name="Li F."/>
        </authorList>
    </citation>
    <scope>NUCLEOTIDE SEQUENCE [LARGE SCALE GENOMIC DNA]</scope>
    <source>
        <strain evidence="2 3">10F1B-8-1</strain>
    </source>
</reference>
<gene>
    <name evidence="2" type="ORF">NUH29_05385</name>
</gene>
<keyword evidence="1" id="KW-0472">Membrane</keyword>
<dbReference type="EMBL" id="JANTHX010000005">
    <property type="protein sequence ID" value="MCS0498983.1"/>
    <property type="molecule type" value="Genomic_DNA"/>
</dbReference>
<proteinExistence type="predicted"/>
<dbReference type="InterPro" id="IPR007263">
    <property type="entry name" value="DCC1-like"/>
</dbReference>
<feature type="transmembrane region" description="Helical" evidence="1">
    <location>
        <begin position="92"/>
        <end position="113"/>
    </location>
</feature>
<keyword evidence="1" id="KW-1133">Transmembrane helix</keyword>
<keyword evidence="3" id="KW-1185">Reference proteome</keyword>
<evidence type="ECO:0000313" key="3">
    <source>
        <dbReference type="Proteomes" id="UP001205337"/>
    </source>
</evidence>
<dbReference type="Pfam" id="PF04134">
    <property type="entry name" value="DCC1-like"/>
    <property type="match status" value="1"/>
</dbReference>
<evidence type="ECO:0000313" key="2">
    <source>
        <dbReference type="EMBL" id="MCS0498983.1"/>
    </source>
</evidence>
<name>A0ABT1ZE51_9MICO</name>
<comment type="caution">
    <text evidence="2">The sequence shown here is derived from an EMBL/GenBank/DDBJ whole genome shotgun (WGS) entry which is preliminary data.</text>
</comment>
<dbReference type="Proteomes" id="UP001205337">
    <property type="component" value="Unassembled WGS sequence"/>
</dbReference>
<organism evidence="2 3">
    <name type="scientific">Protaetiibacter mangrovi</name>
    <dbReference type="NCBI Taxonomy" id="2970926"/>
    <lineage>
        <taxon>Bacteria</taxon>
        <taxon>Bacillati</taxon>
        <taxon>Actinomycetota</taxon>
        <taxon>Actinomycetes</taxon>
        <taxon>Micrococcales</taxon>
        <taxon>Microbacteriaceae</taxon>
        <taxon>Protaetiibacter</taxon>
    </lineage>
</organism>
<dbReference type="RefSeq" id="WP_258798002.1">
    <property type="nucleotide sequence ID" value="NZ_JANTHX010000005.1"/>
</dbReference>
<protein>
    <submittedName>
        <fullName evidence="2">DCC1-like thiol-disulfide oxidoreductase family protein</fullName>
    </submittedName>
</protein>
<keyword evidence="1" id="KW-0812">Transmembrane</keyword>
<accession>A0ABT1ZE51</accession>